<dbReference type="PANTHER" id="PTHR43537">
    <property type="entry name" value="TRANSCRIPTIONAL REGULATOR, GNTR FAMILY"/>
    <property type="match status" value="1"/>
</dbReference>
<gene>
    <name evidence="5" type="ORF">M8523_02830</name>
</gene>
<keyword evidence="1" id="KW-0805">Transcription regulation</keyword>
<dbReference type="InterPro" id="IPR011711">
    <property type="entry name" value="GntR_C"/>
</dbReference>
<keyword evidence="6" id="KW-1185">Reference proteome</keyword>
<name>A0AA41YTX1_9HYPH</name>
<dbReference type="InterPro" id="IPR008920">
    <property type="entry name" value="TF_FadR/GntR_C"/>
</dbReference>
<evidence type="ECO:0000256" key="3">
    <source>
        <dbReference type="ARBA" id="ARBA00023163"/>
    </source>
</evidence>
<dbReference type="InterPro" id="IPR000524">
    <property type="entry name" value="Tscrpt_reg_HTH_GntR"/>
</dbReference>
<evidence type="ECO:0000313" key="5">
    <source>
        <dbReference type="EMBL" id="MCW6506952.1"/>
    </source>
</evidence>
<feature type="domain" description="HTH gntR-type" evidence="4">
    <location>
        <begin position="16"/>
        <end position="83"/>
    </location>
</feature>
<dbReference type="AlphaFoldDB" id="A0AA41YTX1"/>
<dbReference type="SMART" id="SM00345">
    <property type="entry name" value="HTH_GNTR"/>
    <property type="match status" value="1"/>
</dbReference>
<dbReference type="Pfam" id="PF07729">
    <property type="entry name" value="FCD"/>
    <property type="match status" value="1"/>
</dbReference>
<dbReference type="SUPFAM" id="SSF48008">
    <property type="entry name" value="GntR ligand-binding domain-like"/>
    <property type="match status" value="1"/>
</dbReference>
<dbReference type="EMBL" id="JAMOIM010000001">
    <property type="protein sequence ID" value="MCW6506952.1"/>
    <property type="molecule type" value="Genomic_DNA"/>
</dbReference>
<dbReference type="SMART" id="SM00895">
    <property type="entry name" value="FCD"/>
    <property type="match status" value="1"/>
</dbReference>
<evidence type="ECO:0000256" key="1">
    <source>
        <dbReference type="ARBA" id="ARBA00023015"/>
    </source>
</evidence>
<evidence type="ECO:0000259" key="4">
    <source>
        <dbReference type="PROSITE" id="PS50949"/>
    </source>
</evidence>
<sequence length="234" mass="26500">MSRPKKNVTVEVEPNGMGPARLYELLIDAMVRFDFRPGEHLNEGAIARDFGVSRTPVREALSKLVVAGFIDHEPGQGFFRRQLDPKEIFDLYELRQQIEVGAVRLAVERATPQALAELDAFLARSMAATPDCSVDALVDLDEQFHQSLVKLSGNGEMLRCLQGINARIRFVRWIDMRGRRDVTQGEHRAVLDAIAARDSLRGCELMNKHVQRRLEQIVERVRESYGRIYVGDAT</sequence>
<organism evidence="5 6">
    <name type="scientific">Lichenifustis flavocetrariae</name>
    <dbReference type="NCBI Taxonomy" id="2949735"/>
    <lineage>
        <taxon>Bacteria</taxon>
        <taxon>Pseudomonadati</taxon>
        <taxon>Pseudomonadota</taxon>
        <taxon>Alphaproteobacteria</taxon>
        <taxon>Hyphomicrobiales</taxon>
        <taxon>Lichenihabitantaceae</taxon>
        <taxon>Lichenifustis</taxon>
    </lineage>
</organism>
<dbReference type="Gene3D" id="1.10.10.10">
    <property type="entry name" value="Winged helix-like DNA-binding domain superfamily/Winged helix DNA-binding domain"/>
    <property type="match status" value="1"/>
</dbReference>
<dbReference type="PROSITE" id="PS50949">
    <property type="entry name" value="HTH_GNTR"/>
    <property type="match status" value="1"/>
</dbReference>
<proteinExistence type="predicted"/>
<keyword evidence="3" id="KW-0804">Transcription</keyword>
<dbReference type="PANTHER" id="PTHR43537:SF45">
    <property type="entry name" value="GNTR FAMILY REGULATORY PROTEIN"/>
    <property type="match status" value="1"/>
</dbReference>
<evidence type="ECO:0000313" key="6">
    <source>
        <dbReference type="Proteomes" id="UP001165667"/>
    </source>
</evidence>
<dbReference type="Pfam" id="PF00392">
    <property type="entry name" value="GntR"/>
    <property type="match status" value="1"/>
</dbReference>
<dbReference type="RefSeq" id="WP_282583288.1">
    <property type="nucleotide sequence ID" value="NZ_JAMOIM010000001.1"/>
</dbReference>
<reference evidence="5" key="1">
    <citation type="submission" date="2022-05" db="EMBL/GenBank/DDBJ databases">
        <authorList>
            <person name="Pankratov T."/>
        </authorList>
    </citation>
    <scope>NUCLEOTIDE SEQUENCE</scope>
    <source>
        <strain evidence="5">BP6-180914</strain>
    </source>
</reference>
<dbReference type="Gene3D" id="1.20.120.530">
    <property type="entry name" value="GntR ligand-binding domain-like"/>
    <property type="match status" value="1"/>
</dbReference>
<dbReference type="GO" id="GO:0003700">
    <property type="term" value="F:DNA-binding transcription factor activity"/>
    <property type="evidence" value="ECO:0007669"/>
    <property type="project" value="InterPro"/>
</dbReference>
<dbReference type="Proteomes" id="UP001165667">
    <property type="component" value="Unassembled WGS sequence"/>
</dbReference>
<evidence type="ECO:0000256" key="2">
    <source>
        <dbReference type="ARBA" id="ARBA00023125"/>
    </source>
</evidence>
<accession>A0AA41YTX1</accession>
<dbReference type="SUPFAM" id="SSF46785">
    <property type="entry name" value="Winged helix' DNA-binding domain"/>
    <property type="match status" value="1"/>
</dbReference>
<keyword evidence="2" id="KW-0238">DNA-binding</keyword>
<comment type="caution">
    <text evidence="5">The sequence shown here is derived from an EMBL/GenBank/DDBJ whole genome shotgun (WGS) entry which is preliminary data.</text>
</comment>
<dbReference type="InterPro" id="IPR036388">
    <property type="entry name" value="WH-like_DNA-bd_sf"/>
</dbReference>
<protein>
    <submittedName>
        <fullName evidence="5">GntR family transcriptional regulator</fullName>
    </submittedName>
</protein>
<dbReference type="InterPro" id="IPR036390">
    <property type="entry name" value="WH_DNA-bd_sf"/>
</dbReference>
<dbReference type="GO" id="GO:0003677">
    <property type="term" value="F:DNA binding"/>
    <property type="evidence" value="ECO:0007669"/>
    <property type="project" value="UniProtKB-KW"/>
</dbReference>